<dbReference type="OrthoDB" id="1187827at2"/>
<dbReference type="Proteomes" id="UP000289857">
    <property type="component" value="Unassembled WGS sequence"/>
</dbReference>
<evidence type="ECO:0008006" key="3">
    <source>
        <dbReference type="Google" id="ProtNLM"/>
    </source>
</evidence>
<accession>A0A4Q1K7G0</accession>
<name>A0A4Q1K7G0_9FLAO</name>
<evidence type="ECO:0000313" key="1">
    <source>
        <dbReference type="EMBL" id="RXR21482.1"/>
    </source>
</evidence>
<comment type="caution">
    <text evidence="1">The sequence shown here is derived from an EMBL/GenBank/DDBJ whole genome shotgun (WGS) entry which is preliminary data.</text>
</comment>
<evidence type="ECO:0000313" key="2">
    <source>
        <dbReference type="Proteomes" id="UP000289857"/>
    </source>
</evidence>
<dbReference type="AlphaFoldDB" id="A0A4Q1K7G0"/>
<sequence>MTRKTYTRHNFHKHTYCVFQEVDASVLESLQLQFTSKSGSRYYFTEDGVYRVANHWGRAANCKWRLETQGPKRYSGNVVGYAPWTAFLPDNDTDCLYAIEIDFDLRTAHYYHKDSKVFPEATVFRTAPETLKRLKIVRQHLGEDNWLRYFEGNPDTLRQQILTEWNTSHEALDAIKRKYL</sequence>
<protein>
    <recommendedName>
        <fullName evidence="3">DUF402 domain-containing protein</fullName>
    </recommendedName>
</protein>
<dbReference type="RefSeq" id="WP_129462232.1">
    <property type="nucleotide sequence ID" value="NZ_SBKN01000008.1"/>
</dbReference>
<keyword evidence="2" id="KW-1185">Reference proteome</keyword>
<organism evidence="1 2">
    <name type="scientific">Flavobacterium stagni</name>
    <dbReference type="NCBI Taxonomy" id="2506421"/>
    <lineage>
        <taxon>Bacteria</taxon>
        <taxon>Pseudomonadati</taxon>
        <taxon>Bacteroidota</taxon>
        <taxon>Flavobacteriia</taxon>
        <taxon>Flavobacteriales</taxon>
        <taxon>Flavobacteriaceae</taxon>
        <taxon>Flavobacterium</taxon>
    </lineage>
</organism>
<gene>
    <name evidence="1" type="ORF">EQG61_12215</name>
</gene>
<proteinExistence type="predicted"/>
<dbReference type="EMBL" id="SBKN01000008">
    <property type="protein sequence ID" value="RXR21482.1"/>
    <property type="molecule type" value="Genomic_DNA"/>
</dbReference>
<reference evidence="2" key="1">
    <citation type="submission" date="2019-01" db="EMBL/GenBank/DDBJ databases">
        <title>Cytophagaceae bacterium strain CAR-16.</title>
        <authorList>
            <person name="Chen W.-M."/>
        </authorList>
    </citation>
    <scope>NUCLEOTIDE SEQUENCE [LARGE SCALE GENOMIC DNA]</scope>
    <source>
        <strain evidence="2">WWJ-16</strain>
    </source>
</reference>